<evidence type="ECO:0000256" key="10">
    <source>
        <dbReference type="ARBA" id="ARBA00023209"/>
    </source>
</evidence>
<protein>
    <recommendedName>
        <fullName evidence="12">Cardiolipin synthase</fullName>
        <ecNumber evidence="12">2.7.8.-</ecNumber>
    </recommendedName>
</protein>
<evidence type="ECO:0000256" key="12">
    <source>
        <dbReference type="NCBIfam" id="TIGR04265"/>
    </source>
</evidence>
<dbReference type="EMBL" id="JADIMO010000027">
    <property type="protein sequence ID" value="MBO8444532.1"/>
    <property type="molecule type" value="Genomic_DNA"/>
</dbReference>
<evidence type="ECO:0000256" key="3">
    <source>
        <dbReference type="ARBA" id="ARBA00022516"/>
    </source>
</evidence>
<comment type="caution">
    <text evidence="15">The sequence shown here is derived from an EMBL/GenBank/DDBJ whole genome shotgun (WGS) entry which is preliminary data.</text>
</comment>
<keyword evidence="4" id="KW-0808">Transferase</keyword>
<dbReference type="InterPro" id="IPR027379">
    <property type="entry name" value="CLS_N"/>
</dbReference>
<dbReference type="AlphaFoldDB" id="A0A9D9EC47"/>
<evidence type="ECO:0000313" key="15">
    <source>
        <dbReference type="EMBL" id="MBO8444532.1"/>
    </source>
</evidence>
<proteinExistence type="predicted"/>
<dbReference type="GO" id="GO:0005886">
    <property type="term" value="C:plasma membrane"/>
    <property type="evidence" value="ECO:0007669"/>
    <property type="project" value="UniProtKB-SubCell"/>
</dbReference>
<dbReference type="EC" id="2.7.8.-" evidence="12"/>
<dbReference type="PROSITE" id="PS50035">
    <property type="entry name" value="PLD"/>
    <property type="match status" value="2"/>
</dbReference>
<keyword evidence="10" id="KW-0594">Phospholipid biosynthesis</keyword>
<dbReference type="CDD" id="cd09112">
    <property type="entry name" value="PLDc_CLS_2"/>
    <property type="match status" value="1"/>
</dbReference>
<dbReference type="SMART" id="SM00155">
    <property type="entry name" value="PLDc"/>
    <property type="match status" value="2"/>
</dbReference>
<evidence type="ECO:0000256" key="7">
    <source>
        <dbReference type="ARBA" id="ARBA00022989"/>
    </source>
</evidence>
<feature type="transmembrane region" description="Helical" evidence="13">
    <location>
        <begin position="6"/>
        <end position="25"/>
    </location>
</feature>
<evidence type="ECO:0000256" key="4">
    <source>
        <dbReference type="ARBA" id="ARBA00022679"/>
    </source>
</evidence>
<evidence type="ECO:0000256" key="1">
    <source>
        <dbReference type="ARBA" id="ARBA00004651"/>
    </source>
</evidence>
<gene>
    <name evidence="15" type="primary">cls</name>
    <name evidence="15" type="ORF">IAC23_02400</name>
</gene>
<dbReference type="Pfam" id="PF13396">
    <property type="entry name" value="PLDc_N"/>
    <property type="match status" value="1"/>
</dbReference>
<dbReference type="Pfam" id="PF13091">
    <property type="entry name" value="PLDc_2"/>
    <property type="match status" value="2"/>
</dbReference>
<evidence type="ECO:0000313" key="16">
    <source>
        <dbReference type="Proteomes" id="UP000823619"/>
    </source>
</evidence>
<dbReference type="GO" id="GO:0008808">
    <property type="term" value="F:cardiolipin synthase activity"/>
    <property type="evidence" value="ECO:0007669"/>
    <property type="project" value="UniProtKB-UniRule"/>
</dbReference>
<dbReference type="InterPro" id="IPR025202">
    <property type="entry name" value="PLD-like_dom"/>
</dbReference>
<keyword evidence="5 13" id="KW-0812">Transmembrane</keyword>
<evidence type="ECO:0000256" key="9">
    <source>
        <dbReference type="ARBA" id="ARBA00023136"/>
    </source>
</evidence>
<organism evidence="15 16">
    <name type="scientific">Candidatus Cryptobacteroides merdavium</name>
    <dbReference type="NCBI Taxonomy" id="2840769"/>
    <lineage>
        <taxon>Bacteria</taxon>
        <taxon>Pseudomonadati</taxon>
        <taxon>Bacteroidota</taxon>
        <taxon>Bacteroidia</taxon>
        <taxon>Bacteroidales</taxon>
        <taxon>Candidatus Cryptobacteroides</taxon>
    </lineage>
</organism>
<keyword evidence="6" id="KW-0677">Repeat</keyword>
<evidence type="ECO:0000259" key="14">
    <source>
        <dbReference type="PROSITE" id="PS50035"/>
    </source>
</evidence>
<evidence type="ECO:0000256" key="13">
    <source>
        <dbReference type="SAM" id="Phobius"/>
    </source>
</evidence>
<keyword evidence="7 13" id="KW-1133">Transmembrane helix</keyword>
<keyword evidence="2" id="KW-1003">Cell membrane</keyword>
<reference evidence="15" key="1">
    <citation type="submission" date="2020-10" db="EMBL/GenBank/DDBJ databases">
        <authorList>
            <person name="Gilroy R."/>
        </authorList>
    </citation>
    <scope>NUCLEOTIDE SEQUENCE</scope>
    <source>
        <strain evidence="15">D5-748</strain>
    </source>
</reference>
<name>A0A9D9EC47_9BACT</name>
<dbReference type="InterPro" id="IPR022924">
    <property type="entry name" value="Cardiolipin_synthase"/>
</dbReference>
<dbReference type="CDD" id="cd09110">
    <property type="entry name" value="PLDc_CLS_1"/>
    <property type="match status" value="1"/>
</dbReference>
<dbReference type="Proteomes" id="UP000823619">
    <property type="component" value="Unassembled WGS sequence"/>
</dbReference>
<evidence type="ECO:0000256" key="11">
    <source>
        <dbReference type="ARBA" id="ARBA00023264"/>
    </source>
</evidence>
<reference evidence="15" key="2">
    <citation type="journal article" date="2021" name="PeerJ">
        <title>Extensive microbial diversity within the chicken gut microbiome revealed by metagenomics and culture.</title>
        <authorList>
            <person name="Gilroy R."/>
            <person name="Ravi A."/>
            <person name="Getino M."/>
            <person name="Pursley I."/>
            <person name="Horton D.L."/>
            <person name="Alikhan N.F."/>
            <person name="Baker D."/>
            <person name="Gharbi K."/>
            <person name="Hall N."/>
            <person name="Watson M."/>
            <person name="Adriaenssens E.M."/>
            <person name="Foster-Nyarko E."/>
            <person name="Jarju S."/>
            <person name="Secka A."/>
            <person name="Antonio M."/>
            <person name="Oren A."/>
            <person name="Chaudhuri R.R."/>
            <person name="La Ragione R."/>
            <person name="Hildebrand F."/>
            <person name="Pallen M.J."/>
        </authorList>
    </citation>
    <scope>NUCLEOTIDE SEQUENCE</scope>
    <source>
        <strain evidence="15">D5-748</strain>
    </source>
</reference>
<feature type="domain" description="PLD phosphodiesterase" evidence="14">
    <location>
        <begin position="220"/>
        <end position="247"/>
    </location>
</feature>
<dbReference type="NCBIfam" id="TIGR04265">
    <property type="entry name" value="bac_cardiolipin"/>
    <property type="match status" value="1"/>
</dbReference>
<feature type="domain" description="PLD phosphodiesterase" evidence="14">
    <location>
        <begin position="393"/>
        <end position="420"/>
    </location>
</feature>
<dbReference type="InterPro" id="IPR001736">
    <property type="entry name" value="PLipase_D/transphosphatidylase"/>
</dbReference>
<keyword evidence="3" id="KW-0444">Lipid biosynthesis</keyword>
<evidence type="ECO:0000256" key="8">
    <source>
        <dbReference type="ARBA" id="ARBA00023098"/>
    </source>
</evidence>
<dbReference type="PANTHER" id="PTHR21248:SF22">
    <property type="entry name" value="PHOSPHOLIPASE D"/>
    <property type="match status" value="1"/>
</dbReference>
<evidence type="ECO:0000256" key="5">
    <source>
        <dbReference type="ARBA" id="ARBA00022692"/>
    </source>
</evidence>
<dbReference type="SUPFAM" id="SSF56024">
    <property type="entry name" value="Phospholipase D/nuclease"/>
    <property type="match status" value="2"/>
</dbReference>
<evidence type="ECO:0000256" key="2">
    <source>
        <dbReference type="ARBA" id="ARBA00022475"/>
    </source>
</evidence>
<dbReference type="Gene3D" id="3.30.870.10">
    <property type="entry name" value="Endonuclease Chain A"/>
    <property type="match status" value="2"/>
</dbReference>
<keyword evidence="8" id="KW-0443">Lipid metabolism</keyword>
<keyword evidence="9 13" id="KW-0472">Membrane</keyword>
<comment type="subcellular location">
    <subcellularLocation>
        <location evidence="1">Cell membrane</location>
        <topology evidence="1">Multi-pass membrane protein</topology>
    </subcellularLocation>
</comment>
<dbReference type="GO" id="GO:0032049">
    <property type="term" value="P:cardiolipin biosynthetic process"/>
    <property type="evidence" value="ECO:0007669"/>
    <property type="project" value="UniProtKB-UniRule"/>
</dbReference>
<keyword evidence="11" id="KW-1208">Phospholipid metabolism</keyword>
<accession>A0A9D9EC47</accession>
<feature type="transmembrane region" description="Helical" evidence="13">
    <location>
        <begin position="37"/>
        <end position="57"/>
    </location>
</feature>
<evidence type="ECO:0000256" key="6">
    <source>
        <dbReference type="ARBA" id="ARBA00022737"/>
    </source>
</evidence>
<sequence length="480" mass="55867">MFETLNPVWSILFLLIIIGMLLVVITDERDSGKKIAWILIIVLLPIVGITLYIMLGFDIRRTRLFNTRRRDFLKFFHTRADMRTRRLLYGDTAFNKVKEEYRELATLLSKSNGTSVTDNNGIEIITSGKRKFEALTEDIRNARHHIHVEYFLFKKDKGSKMIRKLLMQKAREGVKVRFIYENIANINIRPRYFKEMKKAGVDVVSFTDPKFSILRLSALLNYRDHRKIVVIDGKIGYTGGMNISDDYFIRWRDTHMRITGNAVSSLQYSFMTSFINSGGRMDDDFSEYFPVHMKQPGNDILMQIAPDEPDDKWPILQMAAVWAVEHAKEYIYIQTPYFVPPEPLMLALKTAALKGTDVRLMLPQKPDSVYMGPANRSYYKECLEAGIRIYEWTGTFIHSKTIVADDYLSVIGSANMDFRSLEINYEVNSYIYSKDIALANKAIFFRDMKQCREITLRQWKQRPLHSKLGQSIMQLFAPIL</sequence>
<dbReference type="PANTHER" id="PTHR21248">
    <property type="entry name" value="CARDIOLIPIN SYNTHASE"/>
    <property type="match status" value="1"/>
</dbReference>